<evidence type="ECO:0000313" key="2">
    <source>
        <dbReference type="Proteomes" id="UP001241848"/>
    </source>
</evidence>
<protein>
    <submittedName>
        <fullName evidence="1">Uncharacterized protein</fullName>
    </submittedName>
</protein>
<dbReference type="InterPro" id="IPR015813">
    <property type="entry name" value="Pyrv/PenolPyrv_kinase-like_dom"/>
</dbReference>
<evidence type="ECO:0000313" key="1">
    <source>
        <dbReference type="EMBL" id="MDP4098038.1"/>
    </source>
</evidence>
<name>A0ABT9FTJ2_9BACL</name>
<reference evidence="1 2" key="1">
    <citation type="submission" date="2022-10" db="EMBL/GenBank/DDBJ databases">
        <title>Paenibacillus description and whole genome data of maize root bacterial community.</title>
        <authorList>
            <person name="Marton D."/>
            <person name="Farkas M."/>
            <person name="Cserhati M."/>
        </authorList>
    </citation>
    <scope>NUCLEOTIDE SEQUENCE [LARGE SCALE GENOMIC DNA]</scope>
    <source>
        <strain evidence="1 2">P96</strain>
    </source>
</reference>
<sequence length="339" mass="38731">MEYDLGKGEMAISSESVPLLVELAQRGVISKTDALLQYFLEDVVRQHAGKILFQASHENTALDTLLGWCDEFRERRLRLNANWKSRMLLQRSRADGLCLFNGELRQEEKIAGVLEAYTSANDPEEQRLLSGRIISRLEHMYEYWFEYMKGQPVTVALAFESSASPYKDAFLDHQLEAVMRAALTAMENGWEPRTEIVITNPAEAAGFRMLREWIDTVAEQTLWAYFRSVPYRVGALLSADRASSAAAGELAYHTDLLFIDYTQSFPDHVIKYLLELEDIITSVRSIRPEMEVWVIFSHMEDHMESVFQAGVTGIVCPPSEAALFKLRDAQKILRQNHDK</sequence>
<organism evidence="1 2">
    <name type="scientific">Paenibacillus zeirhizosphaerae</name>
    <dbReference type="NCBI Taxonomy" id="2987519"/>
    <lineage>
        <taxon>Bacteria</taxon>
        <taxon>Bacillati</taxon>
        <taxon>Bacillota</taxon>
        <taxon>Bacilli</taxon>
        <taxon>Bacillales</taxon>
        <taxon>Paenibacillaceae</taxon>
        <taxon>Paenibacillus</taxon>
    </lineage>
</organism>
<dbReference type="RefSeq" id="WP_305755656.1">
    <property type="nucleotide sequence ID" value="NZ_JAPCKK010000017.1"/>
</dbReference>
<dbReference type="EMBL" id="JAPCKK010000017">
    <property type="protein sequence ID" value="MDP4098038.1"/>
    <property type="molecule type" value="Genomic_DNA"/>
</dbReference>
<proteinExistence type="predicted"/>
<gene>
    <name evidence="1" type="ORF">OIN60_14860</name>
</gene>
<dbReference type="Proteomes" id="UP001241848">
    <property type="component" value="Unassembled WGS sequence"/>
</dbReference>
<comment type="caution">
    <text evidence="1">The sequence shown here is derived from an EMBL/GenBank/DDBJ whole genome shotgun (WGS) entry which is preliminary data.</text>
</comment>
<accession>A0ABT9FTJ2</accession>
<dbReference type="SUPFAM" id="SSF51621">
    <property type="entry name" value="Phosphoenolpyruvate/pyruvate domain"/>
    <property type="match status" value="1"/>
</dbReference>
<keyword evidence="2" id="KW-1185">Reference proteome</keyword>